<dbReference type="InterPro" id="IPR011050">
    <property type="entry name" value="Pectin_lyase_fold/virulence"/>
</dbReference>
<dbReference type="PANTHER" id="PTHR36453">
    <property type="entry name" value="SECRETED PROTEIN-RELATED"/>
    <property type="match status" value="1"/>
</dbReference>
<dbReference type="Proteomes" id="UP001642483">
    <property type="component" value="Unassembled WGS sequence"/>
</dbReference>
<dbReference type="PANTHER" id="PTHR36453:SF1">
    <property type="entry name" value="RIGHT HANDED BETA HELIX DOMAIN-CONTAINING PROTEIN"/>
    <property type="match status" value="1"/>
</dbReference>
<reference evidence="3 4" key="1">
    <citation type="submission" date="2024-02" db="EMBL/GenBank/DDBJ databases">
        <authorList>
            <person name="Daric V."/>
            <person name="Darras S."/>
        </authorList>
    </citation>
    <scope>NUCLEOTIDE SEQUENCE [LARGE SCALE GENOMIC DNA]</scope>
</reference>
<evidence type="ECO:0000313" key="3">
    <source>
        <dbReference type="EMBL" id="CAK8674859.1"/>
    </source>
</evidence>
<gene>
    <name evidence="3" type="ORF">CVLEPA_LOCUS4515</name>
</gene>
<name>A0ABP0F574_CLALP</name>
<protein>
    <recommendedName>
        <fullName evidence="2">Right handed beta helix domain-containing protein</fullName>
    </recommendedName>
</protein>
<sequence>MWKNALCLLVTFICFLRGSTLSQKLCPPRPDEDLIFRATFAHDRFYVDVEHGNDNWNGRISFPADGEGPFKTLSGAIDGIRKSRTSVRKRATLFVRSGNYFVSKPIVLDARDKYLSLVGYPGDERPLLSGAHKISGKNFEPFNQNVFVASINGKCSNHIFLGRKRLVRARKPNLRRWTGQDMTGQGPYLKIKHMFHNSFGCNRKGSGGFRQEECHWGNKNGFEFKKGDIDHKWSNPETGNILVFHAWTAERGNIKSVVGNHVNFTSSLRSPIGNHPKPSGWRYIIEHIFEELDTTGEYFCDEKRKLLFIIPPSEALKHEDVFISSTRTLFIVQNTKGIEFVDLEFRHSNDRAKVKYNPRPALLEFNKADVASIYHCAFSNVGHTAIFLYNSSTNVKIAGNSFYNIGYIAISTSSGTRNLLIRRNTFEGCGVWNMFQPSCIHVRGMKKIIVKENRISYTPYAGMRIGSQQTFKQDYVREGEYVFYIEKNDVRNYGLGILNDFGGIYLSPNVACSGPEATSTFCHLHARVAFNTIHHSSAYYYGAHGIYGDLAVSSLTVEKNWLYNLDGAAVVFLCGKRNFALNNMIYHIDKSRVLGTCSVIAGRGVLLKQDLTFKKNVIFVSNVYARMWRPLDEWIYDVPQVDGNVYYFSHENSSQVFDFFPKYKSWNEWKSSTFNDLRSVIDNPQYWNLAGKDYRLKRTSVARQIGIQSVDLRKVRSRSGIC</sequence>
<feature type="signal peptide" evidence="1">
    <location>
        <begin position="1"/>
        <end position="22"/>
    </location>
</feature>
<dbReference type="InterPro" id="IPR006626">
    <property type="entry name" value="PbH1"/>
</dbReference>
<dbReference type="SMART" id="SM00710">
    <property type="entry name" value="PbH1"/>
    <property type="match status" value="5"/>
</dbReference>
<organism evidence="3 4">
    <name type="scientific">Clavelina lepadiformis</name>
    <name type="common">Light-bulb sea squirt</name>
    <name type="synonym">Ascidia lepadiformis</name>
    <dbReference type="NCBI Taxonomy" id="159417"/>
    <lineage>
        <taxon>Eukaryota</taxon>
        <taxon>Metazoa</taxon>
        <taxon>Chordata</taxon>
        <taxon>Tunicata</taxon>
        <taxon>Ascidiacea</taxon>
        <taxon>Aplousobranchia</taxon>
        <taxon>Clavelinidae</taxon>
        <taxon>Clavelina</taxon>
    </lineage>
</organism>
<evidence type="ECO:0000256" key="1">
    <source>
        <dbReference type="SAM" id="SignalP"/>
    </source>
</evidence>
<dbReference type="SUPFAM" id="SSF51126">
    <property type="entry name" value="Pectin lyase-like"/>
    <property type="match status" value="1"/>
</dbReference>
<dbReference type="InterPro" id="IPR039448">
    <property type="entry name" value="Beta_helix"/>
</dbReference>
<dbReference type="Gene3D" id="2.160.20.10">
    <property type="entry name" value="Single-stranded right-handed beta-helix, Pectin lyase-like"/>
    <property type="match status" value="2"/>
</dbReference>
<feature type="chain" id="PRO_5045980808" description="Right handed beta helix domain-containing protein" evidence="1">
    <location>
        <begin position="23"/>
        <end position="722"/>
    </location>
</feature>
<dbReference type="InterPro" id="IPR012334">
    <property type="entry name" value="Pectin_lyas_fold"/>
</dbReference>
<dbReference type="EMBL" id="CAWYQH010000013">
    <property type="protein sequence ID" value="CAK8674859.1"/>
    <property type="molecule type" value="Genomic_DNA"/>
</dbReference>
<proteinExistence type="predicted"/>
<evidence type="ECO:0000313" key="4">
    <source>
        <dbReference type="Proteomes" id="UP001642483"/>
    </source>
</evidence>
<comment type="caution">
    <text evidence="3">The sequence shown here is derived from an EMBL/GenBank/DDBJ whole genome shotgun (WGS) entry which is preliminary data.</text>
</comment>
<evidence type="ECO:0000259" key="2">
    <source>
        <dbReference type="Pfam" id="PF13229"/>
    </source>
</evidence>
<keyword evidence="4" id="KW-1185">Reference proteome</keyword>
<dbReference type="Pfam" id="PF13229">
    <property type="entry name" value="Beta_helix"/>
    <property type="match status" value="1"/>
</dbReference>
<keyword evidence="1" id="KW-0732">Signal</keyword>
<feature type="domain" description="Right handed beta helix" evidence="2">
    <location>
        <begin position="366"/>
        <end position="470"/>
    </location>
</feature>
<accession>A0ABP0F574</accession>